<name>A0A3A8Q3H8_9BACT</name>
<evidence type="ECO:0000313" key="1">
    <source>
        <dbReference type="EMBL" id="RKH63309.1"/>
    </source>
</evidence>
<dbReference type="EMBL" id="RAWK01000120">
    <property type="protein sequence ID" value="RKH63309.1"/>
    <property type="molecule type" value="Genomic_DNA"/>
</dbReference>
<accession>A0A3A8Q3H8</accession>
<reference evidence="2" key="1">
    <citation type="submission" date="2018-09" db="EMBL/GenBank/DDBJ databases">
        <authorList>
            <person name="Livingstone P.G."/>
            <person name="Whitworth D.E."/>
        </authorList>
    </citation>
    <scope>NUCLEOTIDE SEQUENCE [LARGE SCALE GENOMIC DNA]</scope>
    <source>
        <strain evidence="2">AB050A</strain>
    </source>
</reference>
<keyword evidence="2" id="KW-1185">Reference proteome</keyword>
<sequence length="158" mass="17979">MWLVAVNPPDAGTMSAPARPLALADFFQKPDRVEVFEADLDVSFSPPPGKDRRPRVGMFLFSKQGKDLKPEDVQALGATWTSPKETPPQPRLLCSFNPDLGLRFWRGQEWAAVIICFTCQQMMFYDARNQPLDGGRFNDFALTRRLYREALPQKQAPY</sequence>
<proteinExistence type="predicted"/>
<dbReference type="AlphaFoldDB" id="A0A3A8Q3H8"/>
<protein>
    <submittedName>
        <fullName evidence="1">Uncharacterized protein</fullName>
    </submittedName>
</protein>
<dbReference type="Proteomes" id="UP000267003">
    <property type="component" value="Unassembled WGS sequence"/>
</dbReference>
<evidence type="ECO:0000313" key="2">
    <source>
        <dbReference type="Proteomes" id="UP000267003"/>
    </source>
</evidence>
<gene>
    <name evidence="1" type="ORF">D7W81_20605</name>
</gene>
<comment type="caution">
    <text evidence="1">The sequence shown here is derived from an EMBL/GenBank/DDBJ whole genome shotgun (WGS) entry which is preliminary data.</text>
</comment>
<organism evidence="1 2">
    <name type="scientific">Corallococcus aberystwythensis</name>
    <dbReference type="NCBI Taxonomy" id="2316722"/>
    <lineage>
        <taxon>Bacteria</taxon>
        <taxon>Pseudomonadati</taxon>
        <taxon>Myxococcota</taxon>
        <taxon>Myxococcia</taxon>
        <taxon>Myxococcales</taxon>
        <taxon>Cystobacterineae</taxon>
        <taxon>Myxococcaceae</taxon>
        <taxon>Corallococcus</taxon>
    </lineage>
</organism>